<dbReference type="InterPro" id="IPR004017">
    <property type="entry name" value="Cys_rich_dom"/>
</dbReference>
<protein>
    <submittedName>
        <fullName evidence="3">Heterodisulfide reductase subunit B</fullName>
    </submittedName>
</protein>
<dbReference type="AlphaFoldDB" id="A0A832ZXA9"/>
<dbReference type="EMBL" id="DQVM01000112">
    <property type="protein sequence ID" value="HIQ30052.1"/>
    <property type="molecule type" value="Genomic_DNA"/>
</dbReference>
<sequence length="426" mass="49270">MSDMNTVKISDKEELEIKTEQAKLFERSMFAAKSHLSYGTVEEYLKMLRKMRELEKQGEIEVFHVTDEFEPVTVKTLSGREKKIPTIELWQHKSCGQCGHIPGYVTALYWIMSNLGIPYVDDTNQTSCTAWNYYGSGTSNPVALTAVFLRNMHVAWEKNAYPLIHCGTSYGDYKEVRFLLVMNRDIREKVRAILKKIDRDVVVPEELVHYSEWLHVMRDKIAERRKYDVSGVTVAVHAACHTYKLMPEDYTYSEDILDGIRPAPTTSVALALGAKVADYRNWYDCCGFGFRHILTEREISRSFAYFRKVQPIVKETKADVIITHDTGCVTTLDKSQVVPLAHGYKETIPVLSDSQFAALAMGAHPFIVCQLHWHIADWRNLLNKMGIDWERYKQDYKRYIEEIKKGLRKPDFIKPPSRRLPPRKNS</sequence>
<keyword evidence="1" id="KW-0560">Oxidoreductase</keyword>
<dbReference type="GO" id="GO:0016491">
    <property type="term" value="F:oxidoreductase activity"/>
    <property type="evidence" value="ECO:0007669"/>
    <property type="project" value="UniProtKB-KW"/>
</dbReference>
<gene>
    <name evidence="3" type="ORF">EYH45_05755</name>
</gene>
<evidence type="ECO:0000313" key="4">
    <source>
        <dbReference type="Proteomes" id="UP000608579"/>
    </source>
</evidence>
<feature type="domain" description="Cysteine-rich" evidence="2">
    <location>
        <begin position="234"/>
        <end position="333"/>
    </location>
</feature>
<evidence type="ECO:0000313" key="3">
    <source>
        <dbReference type="EMBL" id="HIQ30052.1"/>
    </source>
</evidence>
<dbReference type="PANTHER" id="PTHR42947:SF1">
    <property type="entry name" value="COB--COM HETERODISULFIDE REDUCTASE SUBUNIT B 1"/>
    <property type="match status" value="1"/>
</dbReference>
<reference evidence="3" key="1">
    <citation type="journal article" date="2020" name="ISME J.">
        <title>Gammaproteobacteria mediating utilization of methyl-, sulfur- and petroleum organic compounds in deep ocean hydrothermal plumes.</title>
        <authorList>
            <person name="Zhou Z."/>
            <person name="Liu Y."/>
            <person name="Pan J."/>
            <person name="Cron B.R."/>
            <person name="Toner B.M."/>
            <person name="Anantharaman K."/>
            <person name="Breier J.A."/>
            <person name="Dick G.J."/>
            <person name="Li M."/>
        </authorList>
    </citation>
    <scope>NUCLEOTIDE SEQUENCE</scope>
    <source>
        <strain evidence="3">SZUA-1515</strain>
    </source>
</reference>
<dbReference type="PANTHER" id="PTHR42947">
    <property type="entry name" value="COB--COM HETERODISULFIDE REDUCTASE SUBUNIT B 1"/>
    <property type="match status" value="1"/>
</dbReference>
<comment type="caution">
    <text evidence="3">The sequence shown here is derived from an EMBL/GenBank/DDBJ whole genome shotgun (WGS) entry which is preliminary data.</text>
</comment>
<dbReference type="Proteomes" id="UP000608579">
    <property type="component" value="Unassembled WGS sequence"/>
</dbReference>
<accession>A0A832ZXA9</accession>
<organism evidence="3 4">
    <name type="scientific">Caldiarchaeum subterraneum</name>
    <dbReference type="NCBI Taxonomy" id="311458"/>
    <lineage>
        <taxon>Archaea</taxon>
        <taxon>Nitrososphaerota</taxon>
        <taxon>Candidatus Caldarchaeales</taxon>
        <taxon>Candidatus Caldarchaeaceae</taxon>
        <taxon>Candidatus Caldarchaeum</taxon>
    </lineage>
</organism>
<proteinExistence type="predicted"/>
<dbReference type="InterPro" id="IPR051278">
    <property type="entry name" value="HdrB/HdrD_reductase"/>
</dbReference>
<name>A0A832ZXA9_CALS0</name>
<evidence type="ECO:0000256" key="1">
    <source>
        <dbReference type="ARBA" id="ARBA00023002"/>
    </source>
</evidence>
<evidence type="ECO:0000259" key="2">
    <source>
        <dbReference type="Pfam" id="PF02754"/>
    </source>
</evidence>
<dbReference type="Pfam" id="PF02754">
    <property type="entry name" value="CCG"/>
    <property type="match status" value="1"/>
</dbReference>
<dbReference type="Gene3D" id="1.20.1050.140">
    <property type="match status" value="1"/>
</dbReference>